<protein>
    <submittedName>
        <fullName evidence="6">AcrR family transcriptional regulator</fullName>
    </submittedName>
</protein>
<dbReference type="PANTHER" id="PTHR30055:SF234">
    <property type="entry name" value="HTH-TYPE TRANSCRIPTIONAL REGULATOR BETI"/>
    <property type="match status" value="1"/>
</dbReference>
<reference evidence="6 7" key="1">
    <citation type="submission" date="2020-10" db="EMBL/GenBank/DDBJ databases">
        <title>Sequencing the genomes of 1000 actinobacteria strains.</title>
        <authorList>
            <person name="Klenk H.-P."/>
        </authorList>
    </citation>
    <scope>NUCLEOTIDE SEQUENCE [LARGE SCALE GENOMIC DNA]</scope>
    <source>
        <strain evidence="6 7">DSM 43173</strain>
    </source>
</reference>
<name>A0ABR9MGZ7_9ACTN</name>
<evidence type="ECO:0000259" key="5">
    <source>
        <dbReference type="PROSITE" id="PS50977"/>
    </source>
</evidence>
<dbReference type="RefSeq" id="WP_318787470.1">
    <property type="nucleotide sequence ID" value="NZ_JADBEK010000001.1"/>
</dbReference>
<dbReference type="Pfam" id="PF00440">
    <property type="entry name" value="TetR_N"/>
    <property type="match status" value="1"/>
</dbReference>
<dbReference type="SUPFAM" id="SSF48498">
    <property type="entry name" value="Tetracyclin repressor-like, C-terminal domain"/>
    <property type="match status" value="1"/>
</dbReference>
<dbReference type="PROSITE" id="PS50977">
    <property type="entry name" value="HTH_TETR_2"/>
    <property type="match status" value="1"/>
</dbReference>
<dbReference type="SUPFAM" id="SSF46689">
    <property type="entry name" value="Homeodomain-like"/>
    <property type="match status" value="1"/>
</dbReference>
<comment type="caution">
    <text evidence="6">The sequence shown here is derived from an EMBL/GenBank/DDBJ whole genome shotgun (WGS) entry which is preliminary data.</text>
</comment>
<evidence type="ECO:0000313" key="7">
    <source>
        <dbReference type="Proteomes" id="UP000633509"/>
    </source>
</evidence>
<dbReference type="PANTHER" id="PTHR30055">
    <property type="entry name" value="HTH-TYPE TRANSCRIPTIONAL REGULATOR RUTR"/>
    <property type="match status" value="1"/>
</dbReference>
<keyword evidence="3" id="KW-0804">Transcription</keyword>
<evidence type="ECO:0000256" key="1">
    <source>
        <dbReference type="ARBA" id="ARBA00023015"/>
    </source>
</evidence>
<sequence>MPETSRRVPDEVVRAALRAAERLGKDVADVPVLAIAKEAGVSRSTLLRRLGGSRQALDEAVRAAGVNPGGQRSVRERAIEAGAHLIGEHGLAAFTLELVAASAQCSVHSLYAAFGGRDELLRVIFETYGPILDLEKVISAPHAGLAETVPTIYRLLVEALNREPRVLPAMLAEVLARPHDPTLQALRRYFIPRMLAGLGQWLANEMTAGRIRTLPVPLLMQQMIGPVLIHFMTRPATGEIPGLDLPGTEETCAVFAEAFLHAVAVDDVGARDE</sequence>
<keyword evidence="7" id="KW-1185">Reference proteome</keyword>
<dbReference type="InterPro" id="IPR036271">
    <property type="entry name" value="Tet_transcr_reg_TetR-rel_C_sf"/>
</dbReference>
<evidence type="ECO:0000256" key="2">
    <source>
        <dbReference type="ARBA" id="ARBA00023125"/>
    </source>
</evidence>
<gene>
    <name evidence="6" type="ORF">H4W80_010459</name>
</gene>
<keyword evidence="2 4" id="KW-0238">DNA-binding</keyword>
<feature type="DNA-binding region" description="H-T-H motif" evidence="4">
    <location>
        <begin position="95"/>
        <end position="114"/>
    </location>
</feature>
<evidence type="ECO:0000256" key="4">
    <source>
        <dbReference type="PROSITE-ProRule" id="PRU00335"/>
    </source>
</evidence>
<dbReference type="InterPro" id="IPR009057">
    <property type="entry name" value="Homeodomain-like_sf"/>
</dbReference>
<dbReference type="Proteomes" id="UP000633509">
    <property type="component" value="Unassembled WGS sequence"/>
</dbReference>
<proteinExistence type="predicted"/>
<evidence type="ECO:0000256" key="3">
    <source>
        <dbReference type="ARBA" id="ARBA00023163"/>
    </source>
</evidence>
<dbReference type="InterPro" id="IPR001647">
    <property type="entry name" value="HTH_TetR"/>
</dbReference>
<dbReference type="EMBL" id="JADBEK010000001">
    <property type="protein sequence ID" value="MBE1592201.1"/>
    <property type="molecule type" value="Genomic_DNA"/>
</dbReference>
<keyword evidence="1" id="KW-0805">Transcription regulation</keyword>
<accession>A0ABR9MGZ7</accession>
<feature type="domain" description="HTH tetR-type" evidence="5">
    <location>
        <begin position="72"/>
        <end position="132"/>
    </location>
</feature>
<evidence type="ECO:0000313" key="6">
    <source>
        <dbReference type="EMBL" id="MBE1592201.1"/>
    </source>
</evidence>
<dbReference type="Gene3D" id="1.10.357.10">
    <property type="entry name" value="Tetracycline Repressor, domain 2"/>
    <property type="match status" value="1"/>
</dbReference>
<dbReference type="InterPro" id="IPR050109">
    <property type="entry name" value="HTH-type_TetR-like_transc_reg"/>
</dbReference>
<organism evidence="6 7">
    <name type="scientific">Nonomuraea angiospora</name>
    <dbReference type="NCBI Taxonomy" id="46172"/>
    <lineage>
        <taxon>Bacteria</taxon>
        <taxon>Bacillati</taxon>
        <taxon>Actinomycetota</taxon>
        <taxon>Actinomycetes</taxon>
        <taxon>Streptosporangiales</taxon>
        <taxon>Streptosporangiaceae</taxon>
        <taxon>Nonomuraea</taxon>
    </lineage>
</organism>